<evidence type="ECO:0000259" key="9">
    <source>
        <dbReference type="Pfam" id="PF01103"/>
    </source>
</evidence>
<dbReference type="GO" id="GO:0005741">
    <property type="term" value="C:mitochondrial outer membrane"/>
    <property type="evidence" value="ECO:0007669"/>
    <property type="project" value="UniProtKB-SubCell"/>
</dbReference>
<evidence type="ECO:0000256" key="3">
    <source>
        <dbReference type="ARBA" id="ARBA00022452"/>
    </source>
</evidence>
<evidence type="ECO:0000256" key="4">
    <source>
        <dbReference type="ARBA" id="ARBA00022692"/>
    </source>
</evidence>
<reference evidence="10 11" key="1">
    <citation type="journal article" date="2018" name="PLoS Genet.">
        <title>Population sequencing reveals clonal diversity and ancestral inbreeding in the grapevine cultivar Chardonnay.</title>
        <authorList>
            <person name="Roach M.J."/>
            <person name="Johnson D.L."/>
            <person name="Bohlmann J."/>
            <person name="van Vuuren H.J."/>
            <person name="Jones S.J."/>
            <person name="Pretorius I.S."/>
            <person name="Schmidt S.A."/>
            <person name="Borneman A.R."/>
        </authorList>
    </citation>
    <scope>NUCLEOTIDE SEQUENCE [LARGE SCALE GENOMIC DNA]</scope>
    <source>
        <strain evidence="11">cv. Chardonnay</strain>
        <tissue evidence="10">Leaf</tissue>
    </source>
</reference>
<dbReference type="Pfam" id="PF01103">
    <property type="entry name" value="Omp85"/>
    <property type="match status" value="1"/>
</dbReference>
<dbReference type="Gene3D" id="3.10.20.310">
    <property type="entry name" value="membrane protein fhac"/>
    <property type="match status" value="1"/>
</dbReference>
<evidence type="ECO:0000256" key="6">
    <source>
        <dbReference type="ARBA" id="ARBA00023136"/>
    </source>
</evidence>
<dbReference type="EMBL" id="QGNW01000067">
    <property type="protein sequence ID" value="RVX03137.1"/>
    <property type="molecule type" value="Genomic_DNA"/>
</dbReference>
<keyword evidence="5" id="KW-1002">Plastid outer membrane</keyword>
<dbReference type="PANTHER" id="PTHR12815:SF18">
    <property type="entry name" value="SORTING AND ASSEMBLY MACHINERY COMPONENT 50 HOMOLOG"/>
    <property type="match status" value="1"/>
</dbReference>
<dbReference type="InterPro" id="IPR000184">
    <property type="entry name" value="Bac_surfAg_D15"/>
</dbReference>
<evidence type="ECO:0000256" key="1">
    <source>
        <dbReference type="ARBA" id="ARBA00004374"/>
    </source>
</evidence>
<organism evidence="10 11">
    <name type="scientific">Vitis vinifera</name>
    <name type="common">Grape</name>
    <dbReference type="NCBI Taxonomy" id="29760"/>
    <lineage>
        <taxon>Eukaryota</taxon>
        <taxon>Viridiplantae</taxon>
        <taxon>Streptophyta</taxon>
        <taxon>Embryophyta</taxon>
        <taxon>Tracheophyta</taxon>
        <taxon>Spermatophyta</taxon>
        <taxon>Magnoliopsida</taxon>
        <taxon>eudicotyledons</taxon>
        <taxon>Gunneridae</taxon>
        <taxon>Pentapetalae</taxon>
        <taxon>rosids</taxon>
        <taxon>Vitales</taxon>
        <taxon>Vitaceae</taxon>
        <taxon>Viteae</taxon>
        <taxon>Vitis</taxon>
    </lineage>
</organism>
<keyword evidence="4" id="KW-0812">Transmembrane</keyword>
<accession>A0A438J2F7</accession>
<comment type="subcellular location">
    <subcellularLocation>
        <location evidence="1">Mitochondrion outer membrane</location>
        <topology evidence="1">Multi-pass membrane protein</topology>
    </subcellularLocation>
    <subcellularLocation>
        <location evidence="7">Plastid</location>
        <location evidence="7">Chloroplast outer membrane</location>
    </subcellularLocation>
</comment>
<evidence type="ECO:0000256" key="8">
    <source>
        <dbReference type="SAM" id="MobiDB-lite"/>
    </source>
</evidence>
<evidence type="ECO:0000256" key="7">
    <source>
        <dbReference type="ARBA" id="ARBA00024013"/>
    </source>
</evidence>
<evidence type="ECO:0000256" key="2">
    <source>
        <dbReference type="ARBA" id="ARBA00010913"/>
    </source>
</evidence>
<keyword evidence="6" id="KW-0472">Membrane</keyword>
<comment type="similarity">
    <text evidence="2">Belongs to the SAM50/omp85 family.</text>
</comment>
<gene>
    <name evidence="10" type="ORF">CK203_016756</name>
</gene>
<protein>
    <recommendedName>
        <fullName evidence="9">Bacterial surface antigen (D15) domain-containing protein</fullName>
    </recommendedName>
</protein>
<name>A0A438J2F7_VITVI</name>
<dbReference type="Gene3D" id="2.40.160.50">
    <property type="entry name" value="membrane protein fhac: a member of the omp85/tpsb transporter family"/>
    <property type="match status" value="1"/>
</dbReference>
<feature type="compositionally biased region" description="Acidic residues" evidence="8">
    <location>
        <begin position="17"/>
        <end position="51"/>
    </location>
</feature>
<dbReference type="GO" id="GO:0009707">
    <property type="term" value="C:chloroplast outer membrane"/>
    <property type="evidence" value="ECO:0007669"/>
    <property type="project" value="UniProtKB-SubCell"/>
</dbReference>
<dbReference type="InterPro" id="IPR039910">
    <property type="entry name" value="D15-like"/>
</dbReference>
<feature type="compositionally biased region" description="Basic and acidic residues" evidence="8">
    <location>
        <begin position="52"/>
        <end position="65"/>
    </location>
</feature>
<keyword evidence="3" id="KW-1134">Transmembrane beta strand</keyword>
<dbReference type="PANTHER" id="PTHR12815">
    <property type="entry name" value="SORTING AND ASSEMBLY MACHINERY SAMM50 PROTEIN FAMILY MEMBER"/>
    <property type="match status" value="1"/>
</dbReference>
<feature type="region of interest" description="Disordered" evidence="8">
    <location>
        <begin position="1"/>
        <end position="65"/>
    </location>
</feature>
<evidence type="ECO:0000313" key="10">
    <source>
        <dbReference type="EMBL" id="RVX03137.1"/>
    </source>
</evidence>
<keyword evidence="5" id="KW-0934">Plastid</keyword>
<dbReference type="AlphaFoldDB" id="A0A438J2F7"/>
<dbReference type="Proteomes" id="UP000288805">
    <property type="component" value="Unassembled WGS sequence"/>
</dbReference>
<sequence>MALKENQEETPISENPNGDEEGGEESQADGVGDFEDEDEDEAEEEDEEEEARSEKSRESRLAEDGSKLESMFRRLASEKVKLRVHDVLIKGNTKTKDSLIEAELEAIKNATTMQELLKAAGIANHRFHSFGIFDSVGITLDCGPPELPGTVNVIVDVVETKNPLTGDLGIFTKPEAYATLVTPTLLFNQLLFNKVSFGQIALLGYNMPLRPGSNGKRDGEGLWEVQHFVLLSKLLNNLWSTTTTQSQIQVRPGSTSINFNNRFDMSCGQILARTWSLEGSLKLKNLFGYGDLWDGSLVYGWDQSSEISAGVSLPRFKEWAVRRQLGHGLLSSLKYTFRIDNRNSVLRPTQGYAFISTSQIGGLVPDYRSLRFLRQDFLLCVPLAAPFKLFSDSVLEERFKEGLVLWKRQFLLTGGPYTSPKFSFKFTIPLSIPLYDSKQSKEKTGLVLMGVSMGRTTDGEGHCGHVWVALRQAMGGRPSFGMTLKKCYLDLYVLALYKDTWVLWKEGGALVTGCLDLQGVNRCILKKEETTNHILIHWEWFCGKEIQKDLENCLLYAYFGVSWKRGKGMSKEIDLRCAIPLGFYRTALNLGISGGVIFPWGNGALSMPSSLPERFFLGGNSSPVCTLGGPTTLLGFKSRGLGPTERRRLIRDKSNGENSETSGRDVIGGDLAVTAFADLSFDLPLKLFRDAGIHGHVFACAGNLTKLTENEFRKFSFQKFLDSFRSSAGFGIIVPTKLFRMEVSHLF</sequence>
<feature type="domain" description="Bacterial surface antigen (D15)" evidence="9">
    <location>
        <begin position="578"/>
        <end position="742"/>
    </location>
</feature>
<proteinExistence type="inferred from homology"/>
<dbReference type="FunFam" id="3.10.20.310:FF:000016">
    <property type="entry name" value="Outer membrane OMP85 family protein"/>
    <property type="match status" value="1"/>
</dbReference>
<comment type="caution">
    <text evidence="10">The sequence shown here is derived from an EMBL/GenBank/DDBJ whole genome shotgun (WGS) entry which is preliminary data.</text>
</comment>
<evidence type="ECO:0000313" key="11">
    <source>
        <dbReference type="Proteomes" id="UP000288805"/>
    </source>
</evidence>
<evidence type="ECO:0000256" key="5">
    <source>
        <dbReference type="ARBA" id="ARBA00022805"/>
    </source>
</evidence>